<feature type="non-terminal residue" evidence="2">
    <location>
        <position position="1"/>
    </location>
</feature>
<evidence type="ECO:0000256" key="1">
    <source>
        <dbReference type="SAM" id="MobiDB-lite"/>
    </source>
</evidence>
<proteinExistence type="evidence at transcript level"/>
<keyword evidence="2" id="KW-0378">Hydrolase</keyword>
<reference evidence="2" key="1">
    <citation type="submission" date="2016-02" db="EMBL/GenBank/DDBJ databases">
        <title>RNAseq analyses of the midgut from blood- or serum-fed Ixodes ricinus ticks.</title>
        <authorList>
            <person name="Perner J."/>
            <person name="Provaznik J."/>
            <person name="Schrenkova J."/>
            <person name="Urbanova V."/>
            <person name="Ribeiro J.M."/>
            <person name="Kopacek P."/>
        </authorList>
    </citation>
    <scope>NUCLEOTIDE SEQUENCE</scope>
    <source>
        <tissue evidence="2">Gut</tissue>
    </source>
</reference>
<dbReference type="GO" id="GO:0006508">
    <property type="term" value="P:proteolysis"/>
    <property type="evidence" value="ECO:0007669"/>
    <property type="project" value="UniProtKB-KW"/>
</dbReference>
<keyword evidence="2" id="KW-0645">Protease</keyword>
<dbReference type="AlphaFoldDB" id="A0A131XN45"/>
<accession>A0A131XN45</accession>
<feature type="compositionally biased region" description="Low complexity" evidence="1">
    <location>
        <begin position="64"/>
        <end position="75"/>
    </location>
</feature>
<dbReference type="EMBL" id="GEFM01006932">
    <property type="protein sequence ID" value="JAP68864.1"/>
    <property type="molecule type" value="mRNA"/>
</dbReference>
<feature type="compositionally biased region" description="Low complexity" evidence="1">
    <location>
        <begin position="25"/>
        <end position="41"/>
    </location>
</feature>
<feature type="region of interest" description="Disordered" evidence="1">
    <location>
        <begin position="17"/>
        <end position="89"/>
    </location>
</feature>
<organism evidence="2">
    <name type="scientific">Ixodes ricinus</name>
    <name type="common">Common tick</name>
    <name type="synonym">Acarus ricinus</name>
    <dbReference type="NCBI Taxonomy" id="34613"/>
    <lineage>
        <taxon>Eukaryota</taxon>
        <taxon>Metazoa</taxon>
        <taxon>Ecdysozoa</taxon>
        <taxon>Arthropoda</taxon>
        <taxon>Chelicerata</taxon>
        <taxon>Arachnida</taxon>
        <taxon>Acari</taxon>
        <taxon>Parasitiformes</taxon>
        <taxon>Ixodida</taxon>
        <taxon>Ixodoidea</taxon>
        <taxon>Ixodidae</taxon>
        <taxon>Ixodinae</taxon>
        <taxon>Ixodes</taxon>
    </lineage>
</organism>
<evidence type="ECO:0000313" key="2">
    <source>
        <dbReference type="EMBL" id="JAP68864.1"/>
    </source>
</evidence>
<protein>
    <submittedName>
        <fullName evidence="2">Putative serine protease/abc transporter b family protein tagb</fullName>
    </submittedName>
</protein>
<dbReference type="GO" id="GO:0008233">
    <property type="term" value="F:peptidase activity"/>
    <property type="evidence" value="ECO:0007669"/>
    <property type="project" value="UniProtKB-KW"/>
</dbReference>
<sequence>ADRRRKMATLQKRIEELEVNFQPCPQHQVASQPQASSQPQAHPSPPPPQRQVPQSRANHPASPPASNKQPQQQQSQPPPSQDDLKSQMQVWLQQMQVQLQQQMQQQMQAHFNQLIAELQHSTVAPTPPAPPQFQLRQPILTVNVPGQ</sequence>
<name>A0A131XN45_IXORI</name>